<feature type="region of interest" description="Disordered" evidence="1">
    <location>
        <begin position="535"/>
        <end position="592"/>
    </location>
</feature>
<gene>
    <name evidence="3" type="ORF">AR543_00635</name>
</gene>
<dbReference type="OrthoDB" id="9807519at2"/>
<reference evidence="4" key="1">
    <citation type="submission" date="2015-10" db="EMBL/GenBank/DDBJ databases">
        <title>Genome of Paenibacillus bovis sp. nov.</title>
        <authorList>
            <person name="Wu Z."/>
            <person name="Gao C."/>
            <person name="Liu Z."/>
            <person name="Zheng H."/>
        </authorList>
    </citation>
    <scope>NUCLEOTIDE SEQUENCE [LARGE SCALE GENOMIC DNA]</scope>
    <source>
        <strain evidence="4">BD3526</strain>
    </source>
</reference>
<dbReference type="Pfam" id="PF00395">
    <property type="entry name" value="SLH"/>
    <property type="match status" value="3"/>
</dbReference>
<feature type="compositionally biased region" description="Low complexity" evidence="1">
    <location>
        <begin position="544"/>
        <end position="572"/>
    </location>
</feature>
<dbReference type="PROSITE" id="PS51272">
    <property type="entry name" value="SLH"/>
    <property type="match status" value="3"/>
</dbReference>
<dbReference type="EMBL" id="CP013023">
    <property type="protein sequence ID" value="ANF94681.1"/>
    <property type="molecule type" value="Genomic_DNA"/>
</dbReference>
<dbReference type="InterPro" id="IPR051465">
    <property type="entry name" value="Cell_Envelope_Struct_Comp"/>
</dbReference>
<feature type="compositionally biased region" description="Pro residues" evidence="1">
    <location>
        <begin position="578"/>
        <end position="589"/>
    </location>
</feature>
<evidence type="ECO:0000256" key="1">
    <source>
        <dbReference type="SAM" id="MobiDB-lite"/>
    </source>
</evidence>
<feature type="domain" description="SLH" evidence="2">
    <location>
        <begin position="648"/>
        <end position="710"/>
    </location>
</feature>
<feature type="domain" description="SLH" evidence="2">
    <location>
        <begin position="775"/>
        <end position="836"/>
    </location>
</feature>
<dbReference type="InterPro" id="IPR025883">
    <property type="entry name" value="Cadherin-like_domain"/>
</dbReference>
<evidence type="ECO:0000313" key="3">
    <source>
        <dbReference type="EMBL" id="ANF94681.1"/>
    </source>
</evidence>
<dbReference type="AlphaFoldDB" id="A0A172ZAM1"/>
<reference evidence="3 4" key="2">
    <citation type="journal article" date="2016" name="Int. J. Syst. Evol. Microbiol.">
        <title>Paenibacillus bovis sp. nov., isolated from raw yak (Bos grunniens) milk.</title>
        <authorList>
            <person name="Gao C."/>
            <person name="Han J."/>
            <person name="Liu Z."/>
            <person name="Xu X."/>
            <person name="Hang F."/>
            <person name="Wu Z."/>
        </authorList>
    </citation>
    <scope>NUCLEOTIDE SEQUENCE [LARGE SCALE GENOMIC DNA]</scope>
    <source>
        <strain evidence="3 4">BD3526</strain>
    </source>
</reference>
<dbReference type="InterPro" id="IPR001119">
    <property type="entry name" value="SLH_dom"/>
</dbReference>
<evidence type="ECO:0000259" key="2">
    <source>
        <dbReference type="PROSITE" id="PS51272"/>
    </source>
</evidence>
<dbReference type="RefSeq" id="WP_060530896.1">
    <property type="nucleotide sequence ID" value="NZ_CP013023.1"/>
</dbReference>
<evidence type="ECO:0000313" key="4">
    <source>
        <dbReference type="Proteomes" id="UP000078148"/>
    </source>
</evidence>
<proteinExistence type="predicted"/>
<feature type="compositionally biased region" description="Polar residues" evidence="1">
    <location>
        <begin position="129"/>
        <end position="139"/>
    </location>
</feature>
<dbReference type="Proteomes" id="UP000078148">
    <property type="component" value="Chromosome"/>
</dbReference>
<dbReference type="PANTHER" id="PTHR43308">
    <property type="entry name" value="OUTER MEMBRANE PROTEIN ALPHA-RELATED"/>
    <property type="match status" value="1"/>
</dbReference>
<dbReference type="PANTHER" id="PTHR43308:SF5">
    <property type="entry name" value="S-LAYER PROTEIN _ PEPTIDOGLYCAN ENDO-BETA-N-ACETYLGLUCOSAMINIDASE"/>
    <property type="match status" value="1"/>
</dbReference>
<accession>A0A172ZAM1</accession>
<feature type="region of interest" description="Disordered" evidence="1">
    <location>
        <begin position="120"/>
        <end position="146"/>
    </location>
</feature>
<sequence>MRRSRLRSHHHVSLKPRVCGWLAVLLLLPSLPINVHADALGRHEQVGRDTYLGGSYIELGISGSGTLGTSSDSPAGFHPGQLRKTIGLNTDSDGYDTGKDMTSGDYVLPGSPSEGFTVGYRSGPKASPKTFTTEEQNGSIEVPGTTEDISTEEQLAAKTSGTTLDKAIGVEQTISFKPGDPFYKTTIHLTNTSVTASVYDVHYMRFLDPDMDADLNGDNSTINWVPSNPPQDPDAIVAAIGNKSDNVFMYVASDPRAQASVGFSRNPYSEPAFRSDGGTHIAAAASDDWVTLAFDAGNLKPGETTELVFYSSVDPDMNGALAAIHADYTTAMNDAPADVTLDGDTLTWDAQPGTAVGQFSSVTDDTYASMIYTLVNGENDTDNRYFAIRNNRLETNAPLTPGVNSYSIRVRATGPKGGMLEKAFTIRAQAPDRKTELTSLSLENGSLTPSFQRDVTSYEANMNAGADRVTVFASVYDPDTALSVNGVSVTEQVYGTQLLKYSEPLSSDLTRLEFRVTAPNGKYKTYTLQVNAAAETPVVKPEENPATEAPSEPAAAPAPVSSEPESVFPAPVNNTPIVPQPGLPAPAPTPTSDTYIAPGPPVTITFPFVPVVPVDPGTPAPVFAGGGSGGGASRLDDVIPSASYSAETAPAADTKRSNTKFENAVKKSAASSGYIQGYQDGTFRPDQQVTRAELSVMLERLLNGSESEGTASTSFKDVPSTYWASGGIQLIQSYGWMKGYPDGSFQPGKAMTRAELASLIARWKELDTTVDSSSSVQASDLNDSWAAAYIQQVLNAGWMQGYPDGKFYPDKPVTRAEVVTVLNHLQDMTADHTTTAASWKDVSAKHWAYDAINKASH</sequence>
<dbReference type="Pfam" id="PF12733">
    <property type="entry name" value="Cadherin-like"/>
    <property type="match status" value="1"/>
</dbReference>
<dbReference type="STRING" id="1616788.AR543_00635"/>
<dbReference type="KEGG" id="pbv:AR543_00635"/>
<keyword evidence="4" id="KW-1185">Reference proteome</keyword>
<name>A0A172ZAM1_9BACL</name>
<feature type="domain" description="SLH" evidence="2">
    <location>
        <begin position="711"/>
        <end position="774"/>
    </location>
</feature>
<protein>
    <recommendedName>
        <fullName evidence="2">SLH domain-containing protein</fullName>
    </recommendedName>
</protein>
<organism evidence="3 4">
    <name type="scientific">Paenibacillus bovis</name>
    <dbReference type="NCBI Taxonomy" id="1616788"/>
    <lineage>
        <taxon>Bacteria</taxon>
        <taxon>Bacillati</taxon>
        <taxon>Bacillota</taxon>
        <taxon>Bacilli</taxon>
        <taxon>Bacillales</taxon>
        <taxon>Paenibacillaceae</taxon>
        <taxon>Paenibacillus</taxon>
    </lineage>
</organism>